<keyword evidence="5 6" id="KW-0472">Membrane</keyword>
<evidence type="ECO:0000313" key="9">
    <source>
        <dbReference type="Proteomes" id="UP000430146"/>
    </source>
</evidence>
<keyword evidence="4 6" id="KW-1133">Transmembrane helix</keyword>
<evidence type="ECO:0000256" key="6">
    <source>
        <dbReference type="SAM" id="Phobius"/>
    </source>
</evidence>
<feature type="transmembrane region" description="Helical" evidence="6">
    <location>
        <begin position="305"/>
        <end position="326"/>
    </location>
</feature>
<feature type="transmembrane region" description="Helical" evidence="6">
    <location>
        <begin position="71"/>
        <end position="89"/>
    </location>
</feature>
<feature type="transmembrane region" description="Helical" evidence="6">
    <location>
        <begin position="247"/>
        <end position="269"/>
    </location>
</feature>
<feature type="transmembrane region" description="Helical" evidence="6">
    <location>
        <begin position="159"/>
        <end position="180"/>
    </location>
</feature>
<feature type="transmembrane region" description="Helical" evidence="6">
    <location>
        <begin position="95"/>
        <end position="118"/>
    </location>
</feature>
<evidence type="ECO:0000256" key="5">
    <source>
        <dbReference type="ARBA" id="ARBA00023136"/>
    </source>
</evidence>
<dbReference type="RefSeq" id="WP_200846100.1">
    <property type="nucleotide sequence ID" value="NZ_CACSIP010000040.1"/>
</dbReference>
<feature type="transmembrane region" description="Helical" evidence="6">
    <location>
        <begin position="41"/>
        <end position="64"/>
    </location>
</feature>
<feature type="domain" description="Major facilitator superfamily (MFS) profile" evidence="7">
    <location>
        <begin position="6"/>
        <end position="401"/>
    </location>
</feature>
<dbReference type="PROSITE" id="PS50850">
    <property type="entry name" value="MFS"/>
    <property type="match status" value="1"/>
</dbReference>
<dbReference type="InterPro" id="IPR036259">
    <property type="entry name" value="MFS_trans_sf"/>
</dbReference>
<evidence type="ECO:0000259" key="7">
    <source>
        <dbReference type="PROSITE" id="PS50850"/>
    </source>
</evidence>
<feature type="transmembrane region" description="Helical" evidence="6">
    <location>
        <begin position="214"/>
        <end position="235"/>
    </location>
</feature>
<evidence type="ECO:0000256" key="1">
    <source>
        <dbReference type="ARBA" id="ARBA00004651"/>
    </source>
</evidence>
<name>A0A5S9R761_MYCVN</name>
<gene>
    <name evidence="8" type="primary">sauU</name>
    <name evidence="8" type="ORF">AELLOGFF_05800</name>
</gene>
<dbReference type="GO" id="GO:0022857">
    <property type="term" value="F:transmembrane transporter activity"/>
    <property type="evidence" value="ECO:0007669"/>
    <property type="project" value="InterPro"/>
</dbReference>
<dbReference type="SUPFAM" id="SSF103473">
    <property type="entry name" value="MFS general substrate transporter"/>
    <property type="match status" value="1"/>
</dbReference>
<feature type="transmembrane region" description="Helical" evidence="6">
    <location>
        <begin position="338"/>
        <end position="357"/>
    </location>
</feature>
<feature type="transmembrane region" description="Helical" evidence="6">
    <location>
        <begin position="377"/>
        <end position="396"/>
    </location>
</feature>
<accession>A0A5S9R761</accession>
<dbReference type="InterPro" id="IPR050189">
    <property type="entry name" value="MFS_Efflux_Transporters"/>
</dbReference>
<protein>
    <submittedName>
        <fullName evidence="8">Putative sulfoacetate transporter SauU</fullName>
    </submittedName>
</protein>
<keyword evidence="2" id="KW-1003">Cell membrane</keyword>
<evidence type="ECO:0000256" key="4">
    <source>
        <dbReference type="ARBA" id="ARBA00022989"/>
    </source>
</evidence>
<dbReference type="EMBL" id="CACSIP010000040">
    <property type="protein sequence ID" value="CAA0130820.1"/>
    <property type="molecule type" value="Genomic_DNA"/>
</dbReference>
<reference evidence="8 9" key="1">
    <citation type="submission" date="2019-11" db="EMBL/GenBank/DDBJ databases">
        <authorList>
            <person name="Holert J."/>
        </authorList>
    </citation>
    <scope>NUCLEOTIDE SEQUENCE [LARGE SCALE GENOMIC DNA]</scope>
    <source>
        <strain evidence="8">BC8_1</strain>
    </source>
</reference>
<dbReference type="InterPro" id="IPR011701">
    <property type="entry name" value="MFS"/>
</dbReference>
<proteinExistence type="predicted"/>
<keyword evidence="3 6" id="KW-0812">Transmembrane</keyword>
<dbReference type="CDD" id="cd06174">
    <property type="entry name" value="MFS"/>
    <property type="match status" value="1"/>
</dbReference>
<comment type="subcellular location">
    <subcellularLocation>
        <location evidence="1">Cell membrane</location>
        <topology evidence="1">Multi-pass membrane protein</topology>
    </subcellularLocation>
</comment>
<dbReference type="Proteomes" id="UP000430146">
    <property type="component" value="Unassembled WGS sequence"/>
</dbReference>
<dbReference type="AlphaFoldDB" id="A0A5S9R761"/>
<evidence type="ECO:0000256" key="2">
    <source>
        <dbReference type="ARBA" id="ARBA00022475"/>
    </source>
</evidence>
<organism evidence="8 9">
    <name type="scientific">Mycolicibacterium vanbaalenii</name>
    <name type="common">Mycobacterium vanbaalenii</name>
    <dbReference type="NCBI Taxonomy" id="110539"/>
    <lineage>
        <taxon>Bacteria</taxon>
        <taxon>Bacillati</taxon>
        <taxon>Actinomycetota</taxon>
        <taxon>Actinomycetes</taxon>
        <taxon>Mycobacteriales</taxon>
        <taxon>Mycobacteriaceae</taxon>
        <taxon>Mycolicibacterium</taxon>
    </lineage>
</organism>
<dbReference type="PANTHER" id="PTHR43124:SF3">
    <property type="entry name" value="CHLORAMPHENICOL EFFLUX PUMP RV0191"/>
    <property type="match status" value="1"/>
</dbReference>
<dbReference type="Gene3D" id="1.20.1250.20">
    <property type="entry name" value="MFS general substrate transporter like domains"/>
    <property type="match status" value="2"/>
</dbReference>
<keyword evidence="9" id="KW-1185">Reference proteome</keyword>
<dbReference type="PANTHER" id="PTHR43124">
    <property type="entry name" value="PURINE EFFLUX PUMP PBUE"/>
    <property type="match status" value="1"/>
</dbReference>
<dbReference type="InterPro" id="IPR020846">
    <property type="entry name" value="MFS_dom"/>
</dbReference>
<feature type="transmembrane region" description="Helical" evidence="6">
    <location>
        <begin position="281"/>
        <end position="299"/>
    </location>
</feature>
<evidence type="ECO:0000256" key="3">
    <source>
        <dbReference type="ARBA" id="ARBA00022692"/>
    </source>
</evidence>
<dbReference type="Pfam" id="PF07690">
    <property type="entry name" value="MFS_1"/>
    <property type="match status" value="1"/>
</dbReference>
<evidence type="ECO:0000313" key="8">
    <source>
        <dbReference type="EMBL" id="CAA0130820.1"/>
    </source>
</evidence>
<sequence length="425" mass="44319">MRPWIIWATGLLAYIVAVLDRTTLGVSGLAAADRFNASPSLLATFVVLQVVVYAGAQVPAGLLLDRFGSKALIVAGAALMASGQLVLAFTESLPAAIAARAVVGLGDAVTFISVLRLVPHWFTPRQVPLVTQLTGICGQLGQVLSAVPFLAVLSAAGWSVAYASVAALGVLSIVLIMLVVKDAPEGHVVTAEAMSVRQTLISVRTVWLRPGTRLGFFTHMGTQFSVTVFALMWGVPYLTVAQGLSAAAAGTLLTVSVVAAISSGVLVGIFTGRHPQRRSRLVLAIIASNALVWTVVLALPGPAPAWLLVVLVVVISVGGPGSMVGFDFARTFNPTATLGTAQGMVNMGGFLASLLLMQGMGLILEARGGISFDSFRVAWTLQYAVWTLAVVGILITRSKARKLLQQQNDQLLLEGAGSLDGQGSR</sequence>
<dbReference type="GO" id="GO:0005886">
    <property type="term" value="C:plasma membrane"/>
    <property type="evidence" value="ECO:0007669"/>
    <property type="project" value="UniProtKB-SubCell"/>
</dbReference>